<evidence type="ECO:0000313" key="4">
    <source>
        <dbReference type="Proteomes" id="UP001303046"/>
    </source>
</evidence>
<name>A0ABR1EVW2_NECAM</name>
<proteinExistence type="predicted"/>
<feature type="transmembrane region" description="Helical" evidence="2">
    <location>
        <begin position="56"/>
        <end position="77"/>
    </location>
</feature>
<comment type="caution">
    <text evidence="3">The sequence shown here is derived from an EMBL/GenBank/DDBJ whole genome shotgun (WGS) entry which is preliminary data.</text>
</comment>
<reference evidence="3 4" key="1">
    <citation type="submission" date="2023-08" db="EMBL/GenBank/DDBJ databases">
        <title>A Necator americanus chromosomal reference genome.</title>
        <authorList>
            <person name="Ilik V."/>
            <person name="Petrzelkova K.J."/>
            <person name="Pardy F."/>
            <person name="Fuh T."/>
            <person name="Niatou-Singa F.S."/>
            <person name="Gouil Q."/>
            <person name="Baker L."/>
            <person name="Ritchie M.E."/>
            <person name="Jex A.R."/>
            <person name="Gazzola D."/>
            <person name="Li H."/>
            <person name="Toshio Fujiwara R."/>
            <person name="Zhan B."/>
            <person name="Aroian R.V."/>
            <person name="Pafco B."/>
            <person name="Schwarz E.M."/>
        </authorList>
    </citation>
    <scope>NUCLEOTIDE SEQUENCE [LARGE SCALE GENOMIC DNA]</scope>
    <source>
        <strain evidence="3 4">Aroian</strain>
        <tissue evidence="3">Whole animal</tissue>
    </source>
</reference>
<feature type="compositionally biased region" description="Polar residues" evidence="1">
    <location>
        <begin position="220"/>
        <end position="229"/>
    </location>
</feature>
<evidence type="ECO:0000256" key="1">
    <source>
        <dbReference type="SAM" id="MobiDB-lite"/>
    </source>
</evidence>
<keyword evidence="4" id="KW-1185">Reference proteome</keyword>
<keyword evidence="2" id="KW-0812">Transmembrane</keyword>
<evidence type="ECO:0000313" key="3">
    <source>
        <dbReference type="EMBL" id="KAK6766804.1"/>
    </source>
</evidence>
<dbReference type="Proteomes" id="UP001303046">
    <property type="component" value="Unassembled WGS sequence"/>
</dbReference>
<feature type="transmembrane region" description="Helical" evidence="2">
    <location>
        <begin position="89"/>
        <end position="115"/>
    </location>
</feature>
<feature type="compositionally biased region" description="Low complexity" evidence="1">
    <location>
        <begin position="198"/>
        <end position="210"/>
    </location>
</feature>
<feature type="transmembrane region" description="Helical" evidence="2">
    <location>
        <begin position="135"/>
        <end position="163"/>
    </location>
</feature>
<keyword evidence="2" id="KW-1133">Transmembrane helix</keyword>
<evidence type="ECO:0000256" key="2">
    <source>
        <dbReference type="SAM" id="Phobius"/>
    </source>
</evidence>
<organism evidence="3 4">
    <name type="scientific">Necator americanus</name>
    <name type="common">Human hookworm</name>
    <dbReference type="NCBI Taxonomy" id="51031"/>
    <lineage>
        <taxon>Eukaryota</taxon>
        <taxon>Metazoa</taxon>
        <taxon>Ecdysozoa</taxon>
        <taxon>Nematoda</taxon>
        <taxon>Chromadorea</taxon>
        <taxon>Rhabditida</taxon>
        <taxon>Rhabditina</taxon>
        <taxon>Rhabditomorpha</taxon>
        <taxon>Strongyloidea</taxon>
        <taxon>Ancylostomatidae</taxon>
        <taxon>Bunostominae</taxon>
        <taxon>Necator</taxon>
    </lineage>
</organism>
<gene>
    <name evidence="3" type="primary">Necator_chrX.g26384</name>
    <name evidence="3" type="ORF">RB195_026217</name>
</gene>
<accession>A0ABR1EVW2</accession>
<sequence>MANLFKLNKSQRRFFTCWGKLHVKLAFLIIILMTLFAEILETVSYVMGGFPRVSSLITYSLEVWEYFVTFTMILAFLRESPMMMLPFIGQMFLVVVMMLIMFFQLLFCVFVPYSSIAEQFFSDGRYTFLQREKKLFFVLIIVAFFTFISGWFLKIALATYQYFDYMAMKKARKSGRSAHEQLPALVQQDALPPPPSSPSQSFPNPNFNGNSDDEDEVFEKSQTPAANIV</sequence>
<feature type="region of interest" description="Disordered" evidence="1">
    <location>
        <begin position="188"/>
        <end position="229"/>
    </location>
</feature>
<dbReference type="EMBL" id="JAVFWL010000006">
    <property type="protein sequence ID" value="KAK6766804.1"/>
    <property type="molecule type" value="Genomic_DNA"/>
</dbReference>
<keyword evidence="2" id="KW-0472">Membrane</keyword>
<protein>
    <submittedName>
        <fullName evidence="3">Uncharacterized protein</fullName>
    </submittedName>
</protein>
<feature type="transmembrane region" description="Helical" evidence="2">
    <location>
        <begin position="21"/>
        <end position="40"/>
    </location>
</feature>